<dbReference type="GO" id="GO:0004805">
    <property type="term" value="F:trehalose-phosphatase activity"/>
    <property type="evidence" value="ECO:0007669"/>
    <property type="project" value="UniProtKB-EC"/>
</dbReference>
<comment type="pathway">
    <text evidence="1 4">Glycan biosynthesis; trehalose biosynthesis.</text>
</comment>
<evidence type="ECO:0000313" key="5">
    <source>
        <dbReference type="EMBL" id="GLI52460.1"/>
    </source>
</evidence>
<evidence type="ECO:0000313" key="6">
    <source>
        <dbReference type="Proteomes" id="UP001144297"/>
    </source>
</evidence>
<keyword evidence="6" id="KW-1185">Reference proteome</keyword>
<dbReference type="Gene3D" id="3.40.50.1000">
    <property type="entry name" value="HAD superfamily/HAD-like"/>
    <property type="match status" value="1"/>
</dbReference>
<dbReference type="SUPFAM" id="SSF56784">
    <property type="entry name" value="HAD-like"/>
    <property type="match status" value="1"/>
</dbReference>
<protein>
    <recommendedName>
        <fullName evidence="4">Trehalose 6-phosphate phosphatase</fullName>
        <ecNumber evidence="4">3.1.3.12</ecNumber>
    </recommendedName>
</protein>
<evidence type="ECO:0000256" key="3">
    <source>
        <dbReference type="ARBA" id="ARBA00022801"/>
    </source>
</evidence>
<dbReference type="Gene3D" id="3.30.70.1020">
    <property type="entry name" value="Trehalose-6-phosphate phosphatase related protein, domain 2"/>
    <property type="match status" value="1"/>
</dbReference>
<proteinExistence type="inferred from homology"/>
<keyword evidence="4" id="KW-0479">Metal-binding</keyword>
<dbReference type="GO" id="GO:0046872">
    <property type="term" value="F:metal ion binding"/>
    <property type="evidence" value="ECO:0007669"/>
    <property type="project" value="UniProtKB-KW"/>
</dbReference>
<dbReference type="InterPro" id="IPR006379">
    <property type="entry name" value="HAD-SF_hydro_IIB"/>
</dbReference>
<dbReference type="GO" id="GO:0005992">
    <property type="term" value="P:trehalose biosynthetic process"/>
    <property type="evidence" value="ECO:0007669"/>
    <property type="project" value="InterPro"/>
</dbReference>
<dbReference type="InterPro" id="IPR036412">
    <property type="entry name" value="HAD-like_sf"/>
</dbReference>
<dbReference type="AlphaFoldDB" id="A0A9W6LK53"/>
<dbReference type="Pfam" id="PF02358">
    <property type="entry name" value="Trehalose_PPase"/>
    <property type="match status" value="1"/>
</dbReference>
<reference evidence="5" key="1">
    <citation type="submission" date="2022-12" db="EMBL/GenBank/DDBJ databases">
        <title>Reference genome sequencing for broad-spectrum identification of bacterial and archaeal isolates by mass spectrometry.</title>
        <authorList>
            <person name="Sekiguchi Y."/>
            <person name="Tourlousse D.M."/>
        </authorList>
    </citation>
    <scope>NUCLEOTIDE SEQUENCE</scope>
    <source>
        <strain evidence="5">TSL-P1</strain>
    </source>
</reference>
<gene>
    <name evidence="5" type="ORF">TISLANDTSLP1_01530</name>
</gene>
<sequence>MDQRLDNIAIKNLMTVYLFHSNWFELIKKKKIFILFDFDGTLVPLMKNPDDCYLPDHIKEDFNQIKKKAKIGIISGRDLEDLKKRISVEGIYYSGSHGLQIEGPDIKYINSDAERLKSVLDEVYTKVKNLSYKISGTIVERKSLSFALHYRQVDVKLRRELKNLFFGVLSSFGDRNIKILKGKMVFEVLPAIDWNKGKTVSFILEKSGRKNLPIFVGDDITDETVFKEIKDEGLTVRIGYSKKTLAKYFLKNQSEVYKFLKNIREALNV</sequence>
<evidence type="ECO:0000256" key="4">
    <source>
        <dbReference type="RuleBase" id="RU361117"/>
    </source>
</evidence>
<comment type="caution">
    <text evidence="5">The sequence shown here is derived from an EMBL/GenBank/DDBJ whole genome shotgun (WGS) entry which is preliminary data.</text>
</comment>
<comment type="catalytic activity">
    <reaction evidence="4">
        <text>alpha,alpha-trehalose 6-phosphate + H2O = alpha,alpha-trehalose + phosphate</text>
        <dbReference type="Rhea" id="RHEA:23420"/>
        <dbReference type="ChEBI" id="CHEBI:15377"/>
        <dbReference type="ChEBI" id="CHEBI:16551"/>
        <dbReference type="ChEBI" id="CHEBI:43474"/>
        <dbReference type="ChEBI" id="CHEBI:58429"/>
        <dbReference type="EC" id="3.1.3.12"/>
    </reaction>
</comment>
<dbReference type="NCBIfam" id="TIGR00685">
    <property type="entry name" value="T6PP"/>
    <property type="match status" value="1"/>
</dbReference>
<dbReference type="PANTHER" id="PTHR43768:SF3">
    <property type="entry name" value="TREHALOSE 6-PHOSPHATE PHOSPHATASE"/>
    <property type="match status" value="1"/>
</dbReference>
<dbReference type="NCBIfam" id="TIGR01484">
    <property type="entry name" value="HAD-SF-IIB"/>
    <property type="match status" value="1"/>
</dbReference>
<dbReference type="InterPro" id="IPR023214">
    <property type="entry name" value="HAD_sf"/>
</dbReference>
<evidence type="ECO:0000256" key="2">
    <source>
        <dbReference type="ARBA" id="ARBA00008770"/>
    </source>
</evidence>
<keyword evidence="3 4" id="KW-0378">Hydrolase</keyword>
<name>A0A9W6LK53_9BACT</name>
<comment type="function">
    <text evidence="4">Removes the phosphate from trehalose 6-phosphate to produce free trehalose.</text>
</comment>
<accession>A0A9W6LK53</accession>
<dbReference type="InterPro" id="IPR044651">
    <property type="entry name" value="OTSB-like"/>
</dbReference>
<dbReference type="EC" id="3.1.3.12" evidence="4"/>
<comment type="cofactor">
    <cofactor evidence="4">
        <name>Mg(2+)</name>
        <dbReference type="ChEBI" id="CHEBI:18420"/>
    </cofactor>
</comment>
<keyword evidence="4" id="KW-0460">Magnesium</keyword>
<dbReference type="EMBL" id="BSDX01000001">
    <property type="protein sequence ID" value="GLI52460.1"/>
    <property type="molecule type" value="Genomic_DNA"/>
</dbReference>
<dbReference type="InterPro" id="IPR003337">
    <property type="entry name" value="Trehalose_PPase"/>
</dbReference>
<evidence type="ECO:0000256" key="1">
    <source>
        <dbReference type="ARBA" id="ARBA00005199"/>
    </source>
</evidence>
<dbReference type="PANTHER" id="PTHR43768">
    <property type="entry name" value="TREHALOSE 6-PHOSPHATE PHOSPHATASE"/>
    <property type="match status" value="1"/>
</dbReference>
<organism evidence="5 6">
    <name type="scientific">Thermodesulfovibrio yellowstonii</name>
    <dbReference type="NCBI Taxonomy" id="28262"/>
    <lineage>
        <taxon>Bacteria</taxon>
        <taxon>Pseudomonadati</taxon>
        <taxon>Nitrospirota</taxon>
        <taxon>Thermodesulfovibrionia</taxon>
        <taxon>Thermodesulfovibrionales</taxon>
        <taxon>Thermodesulfovibrionaceae</taxon>
        <taxon>Thermodesulfovibrio</taxon>
    </lineage>
</organism>
<dbReference type="Proteomes" id="UP001144297">
    <property type="component" value="Unassembled WGS sequence"/>
</dbReference>
<comment type="similarity">
    <text evidence="2 4">Belongs to the trehalose phosphatase family.</text>
</comment>